<sequence>YFQDAEEEEMPEGIKYKFPWDDIKKDLTTFTREYFNQYLQ</sequence>
<dbReference type="EMBL" id="BARS01046813">
    <property type="protein sequence ID" value="GAG33230.1"/>
    <property type="molecule type" value="Genomic_DNA"/>
</dbReference>
<reference evidence="1" key="1">
    <citation type="journal article" date="2014" name="Front. Microbiol.">
        <title>High frequency of phylogenetically diverse reductive dehalogenase-homologous genes in deep subseafloor sedimentary metagenomes.</title>
        <authorList>
            <person name="Kawai M."/>
            <person name="Futagami T."/>
            <person name="Toyoda A."/>
            <person name="Takaki Y."/>
            <person name="Nishi S."/>
            <person name="Hori S."/>
            <person name="Arai W."/>
            <person name="Tsubouchi T."/>
            <person name="Morono Y."/>
            <person name="Uchiyama I."/>
            <person name="Ito T."/>
            <person name="Fujiyama A."/>
            <person name="Inagaki F."/>
            <person name="Takami H."/>
        </authorList>
    </citation>
    <scope>NUCLEOTIDE SEQUENCE</scope>
    <source>
        <strain evidence="1">Expedition CK06-06</strain>
    </source>
</reference>
<feature type="non-terminal residue" evidence="1">
    <location>
        <position position="1"/>
    </location>
</feature>
<proteinExistence type="predicted"/>
<gene>
    <name evidence="1" type="ORF">S01H1_70399</name>
</gene>
<organism evidence="1">
    <name type="scientific">marine sediment metagenome</name>
    <dbReference type="NCBI Taxonomy" id="412755"/>
    <lineage>
        <taxon>unclassified sequences</taxon>
        <taxon>metagenomes</taxon>
        <taxon>ecological metagenomes</taxon>
    </lineage>
</organism>
<name>X0WRD8_9ZZZZ</name>
<comment type="caution">
    <text evidence="1">The sequence shown here is derived from an EMBL/GenBank/DDBJ whole genome shotgun (WGS) entry which is preliminary data.</text>
</comment>
<protein>
    <submittedName>
        <fullName evidence="1">Uncharacterized protein</fullName>
    </submittedName>
</protein>
<dbReference type="AlphaFoldDB" id="X0WRD8"/>
<evidence type="ECO:0000313" key="1">
    <source>
        <dbReference type="EMBL" id="GAG33230.1"/>
    </source>
</evidence>
<accession>X0WRD8</accession>